<evidence type="ECO:0000256" key="1">
    <source>
        <dbReference type="ARBA" id="ARBA00001974"/>
    </source>
</evidence>
<dbReference type="PANTHER" id="PTHR21294">
    <property type="entry name" value="ELECTRON TRANSFER FLAVOPROTEIN BETA-SUBUNIT"/>
    <property type="match status" value="1"/>
</dbReference>
<comment type="caution">
    <text evidence="9">The sequence shown here is derived from an EMBL/GenBank/DDBJ whole genome shotgun (WGS) entry which is preliminary data.</text>
</comment>
<comment type="subunit">
    <text evidence="3">Heterodimer of an alpha and a beta subunit.</text>
</comment>
<proteinExistence type="inferred from homology"/>
<comment type="cofactor">
    <cofactor evidence="1">
        <name>FAD</name>
        <dbReference type="ChEBI" id="CHEBI:57692"/>
    </cofactor>
</comment>
<dbReference type="PANTHER" id="PTHR21294:SF8">
    <property type="entry name" value="ELECTRON TRANSFER FLAVOPROTEIN SUBUNIT BETA"/>
    <property type="match status" value="1"/>
</dbReference>
<evidence type="ECO:0000256" key="4">
    <source>
        <dbReference type="ARBA" id="ARBA00016797"/>
    </source>
</evidence>
<keyword evidence="6" id="KW-0249">Electron transport</keyword>
<sequence length="262" mass="27185">MKIVVCVKHVPDVQADRRFTDDGLVDRTQGDGTLNELDENAVEAALALAEAHGGEVVALTMGPADAEDAVRRALQMGADQAVHVQDDALAGSDVFATAAVLAAAVRRLGEDAPVDLVVTGMAALDGLMSVVPSLLAAELGTSQATLAAELAVEDGAVRVRRDLDDATEVVRAPLPAVVSVTDQSNQPRYPNFKGIMAARKKPVTTWSLADLGVDAGAVGAAGARTRVLQATPRPPRENRVLVTDDGGAGTQLAAYLVQNRLV</sequence>
<dbReference type="Proteomes" id="UP000019753">
    <property type="component" value="Unassembled WGS sequence"/>
</dbReference>
<gene>
    <name evidence="9" type="ORF">N866_18340</name>
</gene>
<accession>A0A021VXF4</accession>
<name>A0A021VXF4_9CELL</name>
<dbReference type="CDD" id="cd01714">
    <property type="entry name" value="ETF_beta"/>
    <property type="match status" value="1"/>
</dbReference>
<dbReference type="InterPro" id="IPR014730">
    <property type="entry name" value="ETF_a/b_N"/>
</dbReference>
<dbReference type="GO" id="GO:0009055">
    <property type="term" value="F:electron transfer activity"/>
    <property type="evidence" value="ECO:0007669"/>
    <property type="project" value="InterPro"/>
</dbReference>
<dbReference type="InterPro" id="IPR012255">
    <property type="entry name" value="ETF_b"/>
</dbReference>
<dbReference type="InterPro" id="IPR014729">
    <property type="entry name" value="Rossmann-like_a/b/a_fold"/>
</dbReference>
<evidence type="ECO:0000256" key="7">
    <source>
        <dbReference type="ARBA" id="ARBA00025649"/>
    </source>
</evidence>
<dbReference type="SUPFAM" id="SSF52402">
    <property type="entry name" value="Adenine nucleotide alpha hydrolases-like"/>
    <property type="match status" value="1"/>
</dbReference>
<dbReference type="RefSeq" id="WP_034225175.1">
    <property type="nucleotide sequence ID" value="NZ_AXCW01000068.1"/>
</dbReference>
<comment type="similarity">
    <text evidence="2">Belongs to the ETF beta-subunit/FixA family.</text>
</comment>
<dbReference type="EMBL" id="AXCW01000068">
    <property type="protein sequence ID" value="EYR63772.1"/>
    <property type="molecule type" value="Genomic_DNA"/>
</dbReference>
<evidence type="ECO:0000256" key="5">
    <source>
        <dbReference type="ARBA" id="ARBA00022448"/>
    </source>
</evidence>
<dbReference type="SMART" id="SM00893">
    <property type="entry name" value="ETF"/>
    <property type="match status" value="1"/>
</dbReference>
<dbReference type="PIRSF" id="PIRSF000090">
    <property type="entry name" value="Beta-ETF"/>
    <property type="match status" value="1"/>
</dbReference>
<evidence type="ECO:0000259" key="8">
    <source>
        <dbReference type="SMART" id="SM00893"/>
    </source>
</evidence>
<dbReference type="OrthoDB" id="9804960at2"/>
<protein>
    <recommendedName>
        <fullName evidence="4">Electron transfer flavoprotein subunit beta</fullName>
    </recommendedName>
</protein>
<reference evidence="9 10" key="1">
    <citation type="submission" date="2014-01" db="EMBL/GenBank/DDBJ databases">
        <title>Actinotalea ferrariae CF5-4.</title>
        <authorList>
            <person name="Chen F."/>
            <person name="Li Y."/>
            <person name="Wang G."/>
        </authorList>
    </citation>
    <scope>NUCLEOTIDE SEQUENCE [LARGE SCALE GENOMIC DNA]</scope>
    <source>
        <strain evidence="9 10">CF5-4</strain>
    </source>
</reference>
<keyword evidence="5" id="KW-0813">Transport</keyword>
<organism evidence="9 10">
    <name type="scientific">Actinotalea ferrariae CF5-4</name>
    <dbReference type="NCBI Taxonomy" id="948458"/>
    <lineage>
        <taxon>Bacteria</taxon>
        <taxon>Bacillati</taxon>
        <taxon>Actinomycetota</taxon>
        <taxon>Actinomycetes</taxon>
        <taxon>Micrococcales</taxon>
        <taxon>Cellulomonadaceae</taxon>
        <taxon>Actinotalea</taxon>
    </lineage>
</organism>
<keyword evidence="10" id="KW-1185">Reference proteome</keyword>
<comment type="function">
    <text evidence="7">The electron transfer flavoprotein serves as a specific electron acceptor for other dehydrogenases. It transfers the electrons to the main respiratory chain via ETF-ubiquinone oxidoreductase (ETF dehydrogenase).</text>
</comment>
<dbReference type="Gene3D" id="3.40.50.620">
    <property type="entry name" value="HUPs"/>
    <property type="match status" value="1"/>
</dbReference>
<evidence type="ECO:0000256" key="2">
    <source>
        <dbReference type="ARBA" id="ARBA00007557"/>
    </source>
</evidence>
<dbReference type="AlphaFoldDB" id="A0A021VXF4"/>
<evidence type="ECO:0000256" key="3">
    <source>
        <dbReference type="ARBA" id="ARBA00011355"/>
    </source>
</evidence>
<feature type="domain" description="Electron transfer flavoprotein alpha/beta-subunit N-terminal" evidence="8">
    <location>
        <begin position="22"/>
        <end position="215"/>
    </location>
</feature>
<dbReference type="GO" id="GO:0005829">
    <property type="term" value="C:cytosol"/>
    <property type="evidence" value="ECO:0007669"/>
    <property type="project" value="TreeGrafter"/>
</dbReference>
<evidence type="ECO:0000256" key="6">
    <source>
        <dbReference type="ARBA" id="ARBA00022982"/>
    </source>
</evidence>
<evidence type="ECO:0000313" key="10">
    <source>
        <dbReference type="Proteomes" id="UP000019753"/>
    </source>
</evidence>
<evidence type="ECO:0000313" key="9">
    <source>
        <dbReference type="EMBL" id="EYR63772.1"/>
    </source>
</evidence>
<dbReference type="Pfam" id="PF01012">
    <property type="entry name" value="ETF"/>
    <property type="match status" value="1"/>
</dbReference>
<dbReference type="InterPro" id="IPR033948">
    <property type="entry name" value="ETF_beta_N"/>
</dbReference>